<dbReference type="Proteomes" id="UP000824540">
    <property type="component" value="Unassembled WGS sequence"/>
</dbReference>
<protein>
    <recommendedName>
        <fullName evidence="9">Transmembrane protein 229B</fullName>
    </recommendedName>
</protein>
<evidence type="ECO:0000313" key="8">
    <source>
        <dbReference type="Proteomes" id="UP000824540"/>
    </source>
</evidence>
<evidence type="ECO:0008006" key="9">
    <source>
        <dbReference type="Google" id="ProtNLM"/>
    </source>
</evidence>
<comment type="subcellular location">
    <subcellularLocation>
        <location evidence="1">Membrane</location>
        <topology evidence="1">Multi-pass membrane protein</topology>
    </subcellularLocation>
</comment>
<feature type="transmembrane region" description="Helical" evidence="6">
    <location>
        <begin position="194"/>
        <end position="215"/>
    </location>
</feature>
<evidence type="ECO:0000256" key="6">
    <source>
        <dbReference type="SAM" id="Phobius"/>
    </source>
</evidence>
<dbReference type="GO" id="GO:0016020">
    <property type="term" value="C:membrane"/>
    <property type="evidence" value="ECO:0007669"/>
    <property type="project" value="UniProtKB-SubCell"/>
</dbReference>
<feature type="transmembrane region" description="Helical" evidence="6">
    <location>
        <begin position="130"/>
        <end position="149"/>
    </location>
</feature>
<evidence type="ECO:0000256" key="1">
    <source>
        <dbReference type="ARBA" id="ARBA00004141"/>
    </source>
</evidence>
<evidence type="ECO:0000256" key="4">
    <source>
        <dbReference type="ARBA" id="ARBA00022989"/>
    </source>
</evidence>
<evidence type="ECO:0000256" key="3">
    <source>
        <dbReference type="ARBA" id="ARBA00022692"/>
    </source>
</evidence>
<evidence type="ECO:0000256" key="2">
    <source>
        <dbReference type="ARBA" id="ARBA00006371"/>
    </source>
</evidence>
<proteinExistence type="inferred from homology"/>
<name>A0A8T2NA77_9TELE</name>
<sequence length="397" mass="44596">MCRCCSEVKCVNSHSERGSKEERGSPGERDCGGELHLACWLKFYYFIPKNPRLEIKSLGVRKACCFSGQQPLAAEHKEAVTMATAAAPEPLTVLSRWYLYAIHGYFCEVMFTAAWEFVVHRNWKFPGVTSVWALFIYGTCILIVEHMYLRLRFRCPTLLRCLIYTLWTYLWEFGTGLLLRQFNACPWDYSQFQYNFMGLITAEYALPWFCASFIVERLVIRNTLRLRFDEKADPGGVAAIAVRNGPDTGGGGVGLGTANGYIWGERERKKEQLWGGQGVKDKGGQQTTNTHHLPPSKIHVKVLGQSAFQVDIIQQATSHFASSTGSAPSLLSGKLEKECAFVLVPEHHWPHSKNQQGCWLCFTTTDPGPEVTSLLSVTLALIGLSHCNSCPNWIILQ</sequence>
<evidence type="ECO:0000256" key="5">
    <source>
        <dbReference type="ARBA" id="ARBA00023136"/>
    </source>
</evidence>
<dbReference type="PANTHER" id="PTHR31746">
    <property type="entry name" value="TRANSMEMBRANE PROTEIN 229 FAMILY MEMBER"/>
    <property type="match status" value="1"/>
</dbReference>
<feature type="transmembrane region" description="Helical" evidence="6">
    <location>
        <begin position="161"/>
        <end position="182"/>
    </location>
</feature>
<feature type="transmembrane region" description="Helical" evidence="6">
    <location>
        <begin position="97"/>
        <end position="118"/>
    </location>
</feature>
<dbReference type="InterPro" id="IPR010540">
    <property type="entry name" value="CmpB_TMEM229"/>
</dbReference>
<accession>A0A8T2NA77</accession>
<organism evidence="7 8">
    <name type="scientific">Albula glossodonta</name>
    <name type="common">roundjaw bonefish</name>
    <dbReference type="NCBI Taxonomy" id="121402"/>
    <lineage>
        <taxon>Eukaryota</taxon>
        <taxon>Metazoa</taxon>
        <taxon>Chordata</taxon>
        <taxon>Craniata</taxon>
        <taxon>Vertebrata</taxon>
        <taxon>Euteleostomi</taxon>
        <taxon>Actinopterygii</taxon>
        <taxon>Neopterygii</taxon>
        <taxon>Teleostei</taxon>
        <taxon>Albuliformes</taxon>
        <taxon>Albulidae</taxon>
        <taxon>Albula</taxon>
    </lineage>
</organism>
<dbReference type="PANTHER" id="PTHR31746:SF3">
    <property type="entry name" value="TRANSMEMBRANE PROTEIN 229B"/>
    <property type="match status" value="1"/>
</dbReference>
<keyword evidence="8" id="KW-1185">Reference proteome</keyword>
<evidence type="ECO:0000313" key="7">
    <source>
        <dbReference type="EMBL" id="KAG9336806.1"/>
    </source>
</evidence>
<dbReference type="Pfam" id="PF06541">
    <property type="entry name" value="ABC_trans_CmpB"/>
    <property type="match status" value="1"/>
</dbReference>
<gene>
    <name evidence="7" type="ORF">JZ751_003154</name>
</gene>
<reference evidence="7" key="1">
    <citation type="thesis" date="2021" institute="BYU ScholarsArchive" country="Provo, UT, USA">
        <title>Applications of and Algorithms for Genome Assembly and Genomic Analyses with an Emphasis on Marine Teleosts.</title>
        <authorList>
            <person name="Pickett B.D."/>
        </authorList>
    </citation>
    <scope>NUCLEOTIDE SEQUENCE</scope>
    <source>
        <strain evidence="7">HI-2016</strain>
    </source>
</reference>
<dbReference type="OrthoDB" id="5946847at2759"/>
<keyword evidence="4 6" id="KW-1133">Transmembrane helix</keyword>
<dbReference type="AlphaFoldDB" id="A0A8T2NA77"/>
<keyword evidence="3 6" id="KW-0812">Transmembrane</keyword>
<comment type="similarity">
    <text evidence="2">Belongs to the TMEM229 family.</text>
</comment>
<comment type="caution">
    <text evidence="7">The sequence shown here is derived from an EMBL/GenBank/DDBJ whole genome shotgun (WGS) entry which is preliminary data.</text>
</comment>
<dbReference type="EMBL" id="JAFBMS010000102">
    <property type="protein sequence ID" value="KAG9336806.1"/>
    <property type="molecule type" value="Genomic_DNA"/>
</dbReference>
<keyword evidence="5 6" id="KW-0472">Membrane</keyword>